<dbReference type="AlphaFoldDB" id="A0A9W3B6K7"/>
<name>A0A9W3B6K7_BIOGL</name>
<gene>
    <name evidence="3" type="primary">LOC106064542</name>
</gene>
<protein>
    <submittedName>
        <fullName evidence="3">MAM and LDL-receptor class A domain-containing protein 2-like isoform X2</fullName>
    </submittedName>
</protein>
<evidence type="ECO:0000313" key="2">
    <source>
        <dbReference type="Proteomes" id="UP001165740"/>
    </source>
</evidence>
<dbReference type="GO" id="GO:0016020">
    <property type="term" value="C:membrane"/>
    <property type="evidence" value="ECO:0007669"/>
    <property type="project" value="InterPro"/>
</dbReference>
<dbReference type="RefSeq" id="XP_055895093.1">
    <property type="nucleotide sequence ID" value="XM_056039118.1"/>
</dbReference>
<organism evidence="2 3">
    <name type="scientific">Biomphalaria glabrata</name>
    <name type="common">Bloodfluke planorb</name>
    <name type="synonym">Freshwater snail</name>
    <dbReference type="NCBI Taxonomy" id="6526"/>
    <lineage>
        <taxon>Eukaryota</taxon>
        <taxon>Metazoa</taxon>
        <taxon>Spiralia</taxon>
        <taxon>Lophotrochozoa</taxon>
        <taxon>Mollusca</taxon>
        <taxon>Gastropoda</taxon>
        <taxon>Heterobranchia</taxon>
        <taxon>Euthyneura</taxon>
        <taxon>Panpulmonata</taxon>
        <taxon>Hygrophila</taxon>
        <taxon>Lymnaeoidea</taxon>
        <taxon>Planorbidae</taxon>
        <taxon>Biomphalaria</taxon>
    </lineage>
</organism>
<dbReference type="PANTHER" id="PTHR23282:SF101">
    <property type="entry name" value="MAM DOMAIN-CONTAINING PROTEIN"/>
    <property type="match status" value="1"/>
</dbReference>
<reference evidence="3" key="1">
    <citation type="submission" date="2025-08" db="UniProtKB">
        <authorList>
            <consortium name="RefSeq"/>
        </authorList>
    </citation>
    <scope>IDENTIFICATION</scope>
</reference>
<dbReference type="Pfam" id="PF00629">
    <property type="entry name" value="MAM"/>
    <property type="match status" value="1"/>
</dbReference>
<dbReference type="SUPFAM" id="SSF49899">
    <property type="entry name" value="Concanavalin A-like lectins/glucanases"/>
    <property type="match status" value="1"/>
</dbReference>
<evidence type="ECO:0000313" key="3">
    <source>
        <dbReference type="RefSeq" id="XP_055895093.1"/>
    </source>
</evidence>
<accession>A0A9W3B6K7</accession>
<sequence length="88" mass="10018">MDTGLYLATIESSQFQPVYGYCIYFWYSMRGSDVRQLDVNIRIGGGTGYPVWSRSGDQKVDWLLGQVDLDSEYTSLPFKRDFVATTNA</sequence>
<evidence type="ECO:0000259" key="1">
    <source>
        <dbReference type="PROSITE" id="PS50060"/>
    </source>
</evidence>
<dbReference type="GeneID" id="106064542"/>
<dbReference type="Gene3D" id="2.60.120.200">
    <property type="match status" value="1"/>
</dbReference>
<dbReference type="InterPro" id="IPR013320">
    <property type="entry name" value="ConA-like_dom_sf"/>
</dbReference>
<proteinExistence type="predicted"/>
<dbReference type="Proteomes" id="UP001165740">
    <property type="component" value="Chromosome 8"/>
</dbReference>
<dbReference type="InterPro" id="IPR051560">
    <property type="entry name" value="MAM_domain-containing"/>
</dbReference>
<keyword evidence="2" id="KW-1185">Reference proteome</keyword>
<dbReference type="InterPro" id="IPR000998">
    <property type="entry name" value="MAM_dom"/>
</dbReference>
<feature type="domain" description="MAM" evidence="1">
    <location>
        <begin position="22"/>
        <end position="88"/>
    </location>
</feature>
<dbReference type="PROSITE" id="PS50060">
    <property type="entry name" value="MAM_2"/>
    <property type="match status" value="1"/>
</dbReference>
<dbReference type="PANTHER" id="PTHR23282">
    <property type="entry name" value="APICAL ENDOSOMAL GLYCOPROTEIN PRECURSOR"/>
    <property type="match status" value="1"/>
</dbReference>